<reference evidence="1 2" key="1">
    <citation type="submission" date="2018-08" db="EMBL/GenBank/DDBJ databases">
        <authorList>
            <person name="Preder H."/>
            <person name="Servin-Meza L.A."/>
            <person name="Bonilla J.A."/>
            <person name="Klyczek K."/>
            <person name="Garlena R.A."/>
            <person name="Russell D.A."/>
            <person name="Pope W.H."/>
            <person name="Jacobs-Sera D."/>
            <person name="Hatfull G.F."/>
        </authorList>
    </citation>
    <scope>NUCLEOTIDE SEQUENCE [LARGE SCALE GENOMIC DNA]</scope>
</reference>
<evidence type="ECO:0000313" key="1">
    <source>
        <dbReference type="EMBL" id="AYD87316.1"/>
    </source>
</evidence>
<dbReference type="EMBL" id="MH825712">
    <property type="protein sequence ID" value="AYD87316.1"/>
    <property type="molecule type" value="Genomic_DNA"/>
</dbReference>
<gene>
    <name evidence="1" type="primary">12</name>
    <name evidence="1" type="ORF">SEA_VALENTINIPUFF_12</name>
</gene>
<accession>A0A386KPF7</accession>
<dbReference type="Proteomes" id="UP000281993">
    <property type="component" value="Segment"/>
</dbReference>
<protein>
    <submittedName>
        <fullName evidence="1">Uncharacterized protein</fullName>
    </submittedName>
</protein>
<sequence>MNDIIETHPLTPTARIAIRVDQDAEVPRGGDWDTPVGFAKVDGLGDSRRTDPPAAHEPPIPLERMFNALRWRRGGTPPFTDLLYKRHRDSVEQTVRWARIFTGGLEVVWDDEHGGFWFCHFGPDESADRTHQLESIKAARDLYETWAEGGVYEVTLQRLQTYVRVQNADADTDNVSDVVDWNDQIEQWEDVPMQALAGCYLDEEYPAEQVALDHFALSEAEAAAAKALIAEADRNLAGAASPLASE</sequence>
<keyword evidence="2" id="KW-1185">Reference proteome</keyword>
<evidence type="ECO:0000313" key="2">
    <source>
        <dbReference type="Proteomes" id="UP000281993"/>
    </source>
</evidence>
<name>A0A386KPF7_9CAUD</name>
<proteinExistence type="predicted"/>
<organism evidence="1 2">
    <name type="scientific">Microbacterium phage ValentiniPuff</name>
    <dbReference type="NCBI Taxonomy" id="2315705"/>
    <lineage>
        <taxon>Viruses</taxon>
        <taxon>Duplodnaviria</taxon>
        <taxon>Heunggongvirae</taxon>
        <taxon>Uroviricota</taxon>
        <taxon>Caudoviricetes</taxon>
        <taxon>Valentinivirus</taxon>
        <taxon>Valentinivirus valentinipuff</taxon>
    </lineage>
</organism>